<dbReference type="InterPro" id="IPR038718">
    <property type="entry name" value="SNF2-like_sf"/>
</dbReference>
<evidence type="ECO:0000313" key="8">
    <source>
        <dbReference type="EMBL" id="GLQ19470.1"/>
    </source>
</evidence>
<organism evidence="8 9">
    <name type="scientific">Algimonas porphyrae</name>
    <dbReference type="NCBI Taxonomy" id="1128113"/>
    <lineage>
        <taxon>Bacteria</taxon>
        <taxon>Pseudomonadati</taxon>
        <taxon>Pseudomonadota</taxon>
        <taxon>Alphaproteobacteria</taxon>
        <taxon>Maricaulales</taxon>
        <taxon>Robiginitomaculaceae</taxon>
        <taxon>Algimonas</taxon>
    </lineage>
</organism>
<evidence type="ECO:0000256" key="1">
    <source>
        <dbReference type="ARBA" id="ARBA00022741"/>
    </source>
</evidence>
<keyword evidence="3 8" id="KW-0347">Helicase</keyword>
<dbReference type="Gene3D" id="3.40.50.300">
    <property type="entry name" value="P-loop containing nucleotide triphosphate hydrolases"/>
    <property type="match status" value="1"/>
</dbReference>
<dbReference type="InterPro" id="IPR001650">
    <property type="entry name" value="Helicase_C-like"/>
</dbReference>
<dbReference type="SMART" id="SM00490">
    <property type="entry name" value="HELICc"/>
    <property type="match status" value="1"/>
</dbReference>
<proteinExistence type="predicted"/>
<dbReference type="InterPro" id="IPR000330">
    <property type="entry name" value="SNF2_N"/>
</dbReference>
<dbReference type="Pfam" id="PF00176">
    <property type="entry name" value="SNF2-rel_dom"/>
    <property type="match status" value="1"/>
</dbReference>
<dbReference type="InterPro" id="IPR014001">
    <property type="entry name" value="Helicase_ATP-bd"/>
</dbReference>
<protein>
    <submittedName>
        <fullName evidence="8">Helicase SNF2</fullName>
    </submittedName>
</protein>
<feature type="coiled-coil region" evidence="5">
    <location>
        <begin position="603"/>
        <end position="630"/>
    </location>
</feature>
<sequence length="950" mass="107802">MTIGYQPLHGYFNAHHLTLEGTDEGAFTRSLSSARVEMNPHQVNAALFALSSPLSKGVLLADEVGLGKTIEAGLVISQRWAEMKRRIILIVPASLRKQWEQELFEKFSLRSTILESATYKKMVSSGKRRPFEDAGNIVICSYAFAAGKADELRSVNWDLVVFDEAHKLRNVYKKGVSKRAKELKAALQDSFKILLTATPLHNSLLELYGIVSIIDEEHFGGINAFKAQYVGASANPANMEILRERLNPVCHRTLRRQVQEAGQINFKRRHAVTFSFDPTDAEWELYTRLSDFLQRTDTVSYGEHANQLVVLQIRKILGSSTFAISKYLETLLARLHRHQAASVDMTDDLDDFSVVVEEDIDDSWDDEEPSDEVDPEKVAAEIVEVKAMLDLARSIGSNAKGDKLVSQLPSAFEQIVEKGGQRKAVIFTESVRTQKYLKELLSERGYRGQVVILNGSNSDPDSRAIYKAWKEKHEGTDKISGSRTADMKAALVEAFKQDDKTIFISTESGAEGINLQFCSLLINFDLPWNPQRVEQRIGRCHRYGQKIDVTVVNMLNLKNKTEERIYELLSEKFHLFDGVFGASDEVLGSIQSGVAFEKEVLKIVQKSRTDEEAEAEFKKLEAELQDKIDADIEAARKSVLEQMDGEVISKLHSREKKLTDALDDFARRLMITARAEFPEAHFPSDALARFVREGQTHTTEWPVADDNDWQFFRISDGLGEQTVKSAMERDYLTQVHQMTFHPDRYPFTGKVGALDDLKGQSGWLKVSKAKMPTPKAGREELLFSCYNDAGERIDSDIAKKLMVVPASPMELCQRELDPLTLDRLENEAFNGFSKRVKEENYGWVLEEETRLDRYADDIQIEIDAKIKELEALIKERSREKRDPMLSMEEKIGISREVKKLQGDRDKLVLTMHEQVAKVRQDVSDKLDDFMESLSQEPVLDPLFILRWSVA</sequence>
<keyword evidence="1" id="KW-0547">Nucleotide-binding</keyword>
<dbReference type="InterPro" id="IPR049730">
    <property type="entry name" value="SNF2/RAD54-like_C"/>
</dbReference>
<feature type="domain" description="Helicase ATP-binding" evidence="6">
    <location>
        <begin position="49"/>
        <end position="217"/>
    </location>
</feature>
<gene>
    <name evidence="8" type="ORF">GCM10007854_04250</name>
</gene>
<feature type="coiled-coil region" evidence="5">
    <location>
        <begin position="855"/>
        <end position="882"/>
    </location>
</feature>
<evidence type="ECO:0000313" key="9">
    <source>
        <dbReference type="Proteomes" id="UP001161390"/>
    </source>
</evidence>
<dbReference type="CDD" id="cd18011">
    <property type="entry name" value="DEXDc_RapA"/>
    <property type="match status" value="1"/>
</dbReference>
<dbReference type="CDD" id="cd18793">
    <property type="entry name" value="SF2_C_SNF"/>
    <property type="match status" value="1"/>
</dbReference>
<dbReference type="Proteomes" id="UP001161390">
    <property type="component" value="Unassembled WGS sequence"/>
</dbReference>
<dbReference type="PROSITE" id="PS51194">
    <property type="entry name" value="HELICASE_CTER"/>
    <property type="match status" value="1"/>
</dbReference>
<evidence type="ECO:0000259" key="7">
    <source>
        <dbReference type="PROSITE" id="PS51194"/>
    </source>
</evidence>
<accession>A0ABQ5UW23</accession>
<dbReference type="InterPro" id="IPR057342">
    <property type="entry name" value="DEXDc_RapA"/>
</dbReference>
<dbReference type="RefSeq" id="WP_284369219.1">
    <property type="nucleotide sequence ID" value="NZ_BSNJ01000001.1"/>
</dbReference>
<keyword evidence="5" id="KW-0175">Coiled coil</keyword>
<evidence type="ECO:0000259" key="6">
    <source>
        <dbReference type="PROSITE" id="PS51192"/>
    </source>
</evidence>
<dbReference type="PANTHER" id="PTHR10799">
    <property type="entry name" value="SNF2/RAD54 HELICASE FAMILY"/>
    <property type="match status" value="1"/>
</dbReference>
<dbReference type="GO" id="GO:0004386">
    <property type="term" value="F:helicase activity"/>
    <property type="evidence" value="ECO:0007669"/>
    <property type="project" value="UniProtKB-KW"/>
</dbReference>
<dbReference type="EMBL" id="BSNJ01000001">
    <property type="protein sequence ID" value="GLQ19470.1"/>
    <property type="molecule type" value="Genomic_DNA"/>
</dbReference>
<evidence type="ECO:0000256" key="5">
    <source>
        <dbReference type="SAM" id="Coils"/>
    </source>
</evidence>
<comment type="caution">
    <text evidence="8">The sequence shown here is derived from an EMBL/GenBank/DDBJ whole genome shotgun (WGS) entry which is preliminary data.</text>
</comment>
<dbReference type="Gene3D" id="3.40.50.10810">
    <property type="entry name" value="Tandem AAA-ATPase domain"/>
    <property type="match status" value="1"/>
</dbReference>
<evidence type="ECO:0000256" key="2">
    <source>
        <dbReference type="ARBA" id="ARBA00022801"/>
    </source>
</evidence>
<keyword evidence="9" id="KW-1185">Reference proteome</keyword>
<dbReference type="PROSITE" id="PS51192">
    <property type="entry name" value="HELICASE_ATP_BIND_1"/>
    <property type="match status" value="1"/>
</dbReference>
<reference evidence="8" key="2">
    <citation type="submission" date="2023-01" db="EMBL/GenBank/DDBJ databases">
        <title>Draft genome sequence of Algimonas porphyrae strain NBRC 108216.</title>
        <authorList>
            <person name="Sun Q."/>
            <person name="Mori K."/>
        </authorList>
    </citation>
    <scope>NUCLEOTIDE SEQUENCE</scope>
    <source>
        <strain evidence="8">NBRC 108216</strain>
    </source>
</reference>
<feature type="domain" description="Helicase C-terminal" evidence="7">
    <location>
        <begin position="411"/>
        <end position="587"/>
    </location>
</feature>
<dbReference type="InterPro" id="IPR027417">
    <property type="entry name" value="P-loop_NTPase"/>
</dbReference>
<reference evidence="8" key="1">
    <citation type="journal article" date="2014" name="Int. J. Syst. Evol. Microbiol.">
        <title>Complete genome of a new Firmicutes species belonging to the dominant human colonic microbiota ('Ruminococcus bicirculans') reveals two chromosomes and a selective capacity to utilize plant glucans.</title>
        <authorList>
            <consortium name="NISC Comparative Sequencing Program"/>
            <person name="Wegmann U."/>
            <person name="Louis P."/>
            <person name="Goesmann A."/>
            <person name="Henrissat B."/>
            <person name="Duncan S.H."/>
            <person name="Flint H.J."/>
        </authorList>
    </citation>
    <scope>NUCLEOTIDE SEQUENCE</scope>
    <source>
        <strain evidence="8">NBRC 108216</strain>
    </source>
</reference>
<evidence type="ECO:0000256" key="4">
    <source>
        <dbReference type="ARBA" id="ARBA00022840"/>
    </source>
</evidence>
<keyword evidence="4" id="KW-0067">ATP-binding</keyword>
<name>A0ABQ5UW23_9PROT</name>
<dbReference type="SMART" id="SM00487">
    <property type="entry name" value="DEXDc"/>
    <property type="match status" value="1"/>
</dbReference>
<dbReference type="Pfam" id="PF00271">
    <property type="entry name" value="Helicase_C"/>
    <property type="match status" value="1"/>
</dbReference>
<evidence type="ECO:0000256" key="3">
    <source>
        <dbReference type="ARBA" id="ARBA00022806"/>
    </source>
</evidence>
<keyword evidence="2" id="KW-0378">Hydrolase</keyword>
<dbReference type="SUPFAM" id="SSF52540">
    <property type="entry name" value="P-loop containing nucleoside triphosphate hydrolases"/>
    <property type="match status" value="2"/>
</dbReference>